<keyword evidence="2" id="KW-1185">Reference proteome</keyword>
<reference evidence="1 2" key="1">
    <citation type="journal article" date="2021" name="Appl. Environ. Microbiol.">
        <title>Genetic linkage and physical mapping for an oyster mushroom Pleurotus cornucopiae and QTL analysis for the trait cap color.</title>
        <authorList>
            <person name="Zhang Y."/>
            <person name="Gao W."/>
            <person name="Sonnenberg A."/>
            <person name="Chen Q."/>
            <person name="Zhang J."/>
            <person name="Huang C."/>
        </authorList>
    </citation>
    <scope>NUCLEOTIDE SEQUENCE [LARGE SCALE GENOMIC DNA]</scope>
    <source>
        <strain evidence="1">CCMSSC00406</strain>
    </source>
</reference>
<evidence type="ECO:0000313" key="2">
    <source>
        <dbReference type="Proteomes" id="UP000824881"/>
    </source>
</evidence>
<dbReference type="EMBL" id="WQMT02000010">
    <property type="protein sequence ID" value="KAG9218095.1"/>
    <property type="molecule type" value="Genomic_DNA"/>
</dbReference>
<organism evidence="1 2">
    <name type="scientific">Pleurotus cornucopiae</name>
    <name type="common">Cornucopia mushroom</name>
    <dbReference type="NCBI Taxonomy" id="5321"/>
    <lineage>
        <taxon>Eukaryota</taxon>
        <taxon>Fungi</taxon>
        <taxon>Dikarya</taxon>
        <taxon>Basidiomycota</taxon>
        <taxon>Agaricomycotina</taxon>
        <taxon>Agaricomycetes</taxon>
        <taxon>Agaricomycetidae</taxon>
        <taxon>Agaricales</taxon>
        <taxon>Pleurotineae</taxon>
        <taxon>Pleurotaceae</taxon>
        <taxon>Pleurotus</taxon>
    </lineage>
</organism>
<gene>
    <name evidence="1" type="ORF">CCMSSC00406_0010254</name>
</gene>
<name>A0ACB7IJH8_PLECO</name>
<sequence>MPSVTKQRSVCLIQLLCHGLVGVIATAAQSAAFSALTSPLGPVVNLGYAAFVGNNTAPSGQPRSTVTFFGNIPYAQPPVGNLRFRAPRPLDETIKDPTRVPISDARNWGPPCIQQPAQVGIGSEDCLKLNVWKPSRASEGSKLPVIVYFHSPLGFPLFDWVAQNQGIIGVSVAYRLNLLGFLGGAAVAADGDLNPGLRDQRAALEWVQRHIHRFGGNPEEVTIAGESAGGASVVMQTVAFGGSKPLPFKRTIAQSIGFGPTPTPEQVEAIFKNVSSTVGCTGQNVMQCLRSASMGINHPPTGVIHSTRRTGAIVSAINHNTVIPVIEGPGGFLPDLPSRLIASGKFSNIEFIGGHCTNDGRTFVGGTPEQFNTEDDIRRLLFARWPRVTMAIMEKAFQLYPAPDSPGSPFKTQYDRASQMSQDIVFSCMDIQLALKLTERGVHNVFAFRWNSPHAVLFERTPFQGVMHTSDLYFLFDGTTGGPNAANSFRAFNESESRLSQEAIGFWTSFIASGNPSATEAPSRIAWTPFTSSSPSNTTAAAHSRIVPERDVPPSPLELWSSSTKDHIRHDLDPASRFFRNLDIPLQDFVTASFSVTEVDISSMKSRAWDTTDDLVSNYRRMVQQMAHESKLYPFFQRILVRLAQELRKDEDLAKLDGSIWWNTGDHVWHLMKAAIGMKRQHQYNHCHLGYQPQTMPDIVYDTEVPTRGSKTGPSALRIPTILEMSQLPGNPSTQPSNATTDPLPAPSAACAEEATATSSDSYVTPPVPPVPLSKKRPRGSEAPKPNKRRKTSRLTIDLTQIANHAL</sequence>
<dbReference type="Proteomes" id="UP000824881">
    <property type="component" value="Unassembled WGS sequence"/>
</dbReference>
<evidence type="ECO:0000313" key="1">
    <source>
        <dbReference type="EMBL" id="KAG9218095.1"/>
    </source>
</evidence>
<comment type="caution">
    <text evidence="1">The sequence shown here is derived from an EMBL/GenBank/DDBJ whole genome shotgun (WGS) entry which is preliminary data.</text>
</comment>
<proteinExistence type="predicted"/>
<accession>A0ACB7IJH8</accession>
<protein>
    <submittedName>
        <fullName evidence="1">Uncharacterized protein</fullName>
    </submittedName>
</protein>